<sequence length="86" mass="9655">MIAVVSCKVANYMPLKELLNEAKNLDIQEQIQLATQLLQWVEIKINQKSQDSSSKQLRQAGLGLGSCIFTADFDDPLPDEFWLGES</sequence>
<organism evidence="1 2">
    <name type="scientific">Dolichospermum planctonicum</name>
    <dbReference type="NCBI Taxonomy" id="136072"/>
    <lineage>
        <taxon>Bacteria</taxon>
        <taxon>Bacillati</taxon>
        <taxon>Cyanobacteriota</taxon>
        <taxon>Cyanophyceae</taxon>
        <taxon>Nostocales</taxon>
        <taxon>Aphanizomenonaceae</taxon>
        <taxon>Dolichospermum</taxon>
    </lineage>
</organism>
<evidence type="ECO:0000313" key="2">
    <source>
        <dbReference type="Proteomes" id="UP000299367"/>
    </source>
</evidence>
<comment type="caution">
    <text evidence="1">The sequence shown here is derived from an EMBL/GenBank/DDBJ whole genome shotgun (WGS) entry which is preliminary data.</text>
</comment>
<dbReference type="EMBL" id="BJCF01000001">
    <property type="protein sequence ID" value="GCL40353.1"/>
    <property type="molecule type" value="Genomic_DNA"/>
</dbReference>
<name>A0A480A9D3_9CYAN</name>
<evidence type="ECO:0000313" key="1">
    <source>
        <dbReference type="EMBL" id="GCL40353.1"/>
    </source>
</evidence>
<dbReference type="Proteomes" id="UP000299367">
    <property type="component" value="Unassembled WGS sequence"/>
</dbReference>
<proteinExistence type="predicted"/>
<dbReference type="AlphaFoldDB" id="A0A480A9D3"/>
<accession>A0A480A9D3</accession>
<protein>
    <submittedName>
        <fullName evidence="1">Prevent-host-death protein</fullName>
    </submittedName>
</protein>
<reference evidence="2" key="1">
    <citation type="submission" date="2019-02" db="EMBL/GenBank/DDBJ databases">
        <title>Draft genome sequence of Dolichospermum planctonicum NIES-80.</title>
        <authorList>
            <person name="Yamaguchi H."/>
            <person name="Suzuki S."/>
            <person name="Kawachi M."/>
        </authorList>
    </citation>
    <scope>NUCLEOTIDE SEQUENCE [LARGE SCALE GENOMIC DNA]</scope>
    <source>
        <strain evidence="2">NIES-80</strain>
    </source>
</reference>
<gene>
    <name evidence="1" type="ORF">NIES80_00370</name>
</gene>